<organism evidence="2 3">
    <name type="scientific">Niastella koreensis</name>
    <dbReference type="NCBI Taxonomy" id="354356"/>
    <lineage>
        <taxon>Bacteria</taxon>
        <taxon>Pseudomonadati</taxon>
        <taxon>Bacteroidota</taxon>
        <taxon>Chitinophagia</taxon>
        <taxon>Chitinophagales</taxon>
        <taxon>Chitinophagaceae</taxon>
        <taxon>Niastella</taxon>
    </lineage>
</organism>
<proteinExistence type="predicted"/>
<reference evidence="2 3" key="1">
    <citation type="submission" date="2016-04" db="EMBL/GenBank/DDBJ databases">
        <authorList>
            <person name="Chen L."/>
            <person name="Zhuang W."/>
            <person name="Wang G."/>
        </authorList>
    </citation>
    <scope>NUCLEOTIDE SEQUENCE [LARGE SCALE GENOMIC DNA]</scope>
    <source>
        <strain evidence="3">GR20</strain>
    </source>
</reference>
<gene>
    <name evidence="2" type="ORF">A4D02_06535</name>
</gene>
<dbReference type="Proteomes" id="UP000192277">
    <property type="component" value="Unassembled WGS sequence"/>
</dbReference>
<dbReference type="Pfam" id="PF01381">
    <property type="entry name" value="HTH_3"/>
    <property type="match status" value="1"/>
</dbReference>
<evidence type="ECO:0000259" key="1">
    <source>
        <dbReference type="PROSITE" id="PS50943"/>
    </source>
</evidence>
<dbReference type="InterPro" id="IPR001387">
    <property type="entry name" value="Cro/C1-type_HTH"/>
</dbReference>
<dbReference type="PROSITE" id="PS50943">
    <property type="entry name" value="HTH_CROC1"/>
    <property type="match status" value="1"/>
</dbReference>
<dbReference type="EMBL" id="LWBO01000012">
    <property type="protein sequence ID" value="OQP48367.1"/>
    <property type="molecule type" value="Genomic_DNA"/>
</dbReference>
<dbReference type="SUPFAM" id="SSF47413">
    <property type="entry name" value="lambda repressor-like DNA-binding domains"/>
    <property type="match status" value="1"/>
</dbReference>
<feature type="domain" description="HTH cro/C1-type" evidence="1">
    <location>
        <begin position="7"/>
        <end position="61"/>
    </location>
</feature>
<dbReference type="CDD" id="cd00093">
    <property type="entry name" value="HTH_XRE"/>
    <property type="match status" value="1"/>
</dbReference>
<evidence type="ECO:0000313" key="3">
    <source>
        <dbReference type="Proteomes" id="UP000192277"/>
    </source>
</evidence>
<keyword evidence="3" id="KW-1185">Reference proteome</keyword>
<accession>A0ABX3NXL4</accession>
<name>A0ABX3NXL4_9BACT</name>
<dbReference type="Gene3D" id="1.10.260.40">
    <property type="entry name" value="lambda repressor-like DNA-binding domains"/>
    <property type="match status" value="1"/>
</dbReference>
<dbReference type="InterPro" id="IPR010982">
    <property type="entry name" value="Lambda_DNA-bd_dom_sf"/>
</dbReference>
<sequence>MTENIFMRYFREKNNLSQEAVANALHISKEQYAELEAGKSILKFETAKHLDAFFKSETCYFYILGLQNQLMATQDELIVLLKKQAVENGELSEEEASNLNAIGESSELEKIPELLLEKAAQNPTQVIQEVFKVRDIDSIRDDTWNWMKAAIANNKSSCEEENVRLTLMTFYKDLLVLLEAIHLINERGKWENAVGDRESMDAHPTTQSQDQPRDLVYEQVMNPEQVLKSFYEKYTLKQIRFLFWNWLDAGISNEGVGYDDGIERSFLLLLYEHIYCLVEAAYYLNDNATRS</sequence>
<dbReference type="RefSeq" id="WP_014221567.1">
    <property type="nucleotide sequence ID" value="NZ_LWBO01000012.1"/>
</dbReference>
<protein>
    <recommendedName>
        <fullName evidence="1">HTH cro/C1-type domain-containing protein</fullName>
    </recommendedName>
</protein>
<comment type="caution">
    <text evidence="2">The sequence shown here is derived from an EMBL/GenBank/DDBJ whole genome shotgun (WGS) entry which is preliminary data.</text>
</comment>
<evidence type="ECO:0000313" key="2">
    <source>
        <dbReference type="EMBL" id="OQP48367.1"/>
    </source>
</evidence>
<dbReference type="SMART" id="SM00530">
    <property type="entry name" value="HTH_XRE"/>
    <property type="match status" value="1"/>
</dbReference>